<dbReference type="PANTHER" id="PTHR28008:SF1">
    <property type="entry name" value="DOMAIN PROTEIN, PUTATIVE (AFU_ORTHOLOGUE AFUA_3G10980)-RELATED"/>
    <property type="match status" value="1"/>
</dbReference>
<sequence>MGIRARHAAVWAGFALAVLLQLVVLYLPSAPEGPGIPGTDKAVHAAIFLLPALLGTLAGIPALALAGVLAAHAVLSEAVQHLVLPDRSGDVWDVVADITGILIGSAIAWALLRRRARRGGAPSSAA</sequence>
<feature type="transmembrane region" description="Helical" evidence="1">
    <location>
        <begin position="94"/>
        <end position="112"/>
    </location>
</feature>
<proteinExistence type="predicted"/>
<protein>
    <submittedName>
        <fullName evidence="2">VanZ family protein</fullName>
    </submittedName>
</protein>
<gene>
    <name evidence="2" type="ORF">ABIQ69_17035</name>
</gene>
<keyword evidence="1" id="KW-0812">Transmembrane</keyword>
<organism evidence="2">
    <name type="scientific">Agromyces sp. G08B096</name>
    <dbReference type="NCBI Taxonomy" id="3156399"/>
    <lineage>
        <taxon>Bacteria</taxon>
        <taxon>Bacillati</taxon>
        <taxon>Actinomycetota</taxon>
        <taxon>Actinomycetes</taxon>
        <taxon>Micrococcales</taxon>
        <taxon>Microbacteriaceae</taxon>
        <taxon>Agromyces</taxon>
    </lineage>
</organism>
<keyword evidence="1" id="KW-0472">Membrane</keyword>
<dbReference type="AlphaFoldDB" id="A0AAU7W8R0"/>
<accession>A0AAU7W8R0</accession>
<keyword evidence="1" id="KW-1133">Transmembrane helix</keyword>
<reference evidence="2" key="1">
    <citation type="submission" date="2024-05" db="EMBL/GenBank/DDBJ databases">
        <authorList>
            <person name="Yu L."/>
        </authorList>
    </citation>
    <scope>NUCLEOTIDE SEQUENCE</scope>
    <source>
        <strain evidence="2">G08B096</strain>
    </source>
</reference>
<feature type="transmembrane region" description="Helical" evidence="1">
    <location>
        <begin position="48"/>
        <end position="74"/>
    </location>
</feature>
<name>A0AAU7W8R0_9MICO</name>
<evidence type="ECO:0000256" key="1">
    <source>
        <dbReference type="SAM" id="Phobius"/>
    </source>
</evidence>
<feature type="transmembrane region" description="Helical" evidence="1">
    <location>
        <begin position="6"/>
        <end position="27"/>
    </location>
</feature>
<dbReference type="RefSeq" id="WP_350348315.1">
    <property type="nucleotide sequence ID" value="NZ_CP158374.1"/>
</dbReference>
<dbReference type="PANTHER" id="PTHR28008">
    <property type="entry name" value="DOMAIN PROTEIN, PUTATIVE (AFU_ORTHOLOGUE AFUA_3G10980)-RELATED"/>
    <property type="match status" value="1"/>
</dbReference>
<evidence type="ECO:0000313" key="2">
    <source>
        <dbReference type="EMBL" id="XBX82294.1"/>
    </source>
</evidence>
<dbReference type="EMBL" id="CP158374">
    <property type="protein sequence ID" value="XBX82294.1"/>
    <property type="molecule type" value="Genomic_DNA"/>
</dbReference>